<evidence type="ECO:0000313" key="2">
    <source>
        <dbReference type="Proteomes" id="UP001364211"/>
    </source>
</evidence>
<evidence type="ECO:0000313" key="1">
    <source>
        <dbReference type="EMBL" id="MEJ8280841.1"/>
    </source>
</evidence>
<protein>
    <submittedName>
        <fullName evidence="1">Uncharacterized protein</fullName>
    </submittedName>
</protein>
<sequence>MTARRRAARVRAAAERIRERHPDVVLHLRDVLHPHPAPGGAEPAFHAHARVPGPRAGTRLVLAAGAGPAGPATTVWHVRAALFRVRDGRQVTTPVAWAEAWAHAVFGEPLAGHVRRDPYGAEWPWPGELRRPVEQFVVHLGAHGPVAPGTVGPPLSAR</sequence>
<reference evidence="1 2" key="1">
    <citation type="submission" date="2024-03" db="EMBL/GenBank/DDBJ databases">
        <title>Draft genome sequence of Pseudonocardia sp. DW16-2.</title>
        <authorList>
            <person name="Duangmal K."/>
        </authorList>
    </citation>
    <scope>NUCLEOTIDE SEQUENCE [LARGE SCALE GENOMIC DNA]</scope>
    <source>
        <strain evidence="1 2">DW16-2</strain>
    </source>
</reference>
<proteinExistence type="predicted"/>
<dbReference type="EMBL" id="JBBJUP010000015">
    <property type="protein sequence ID" value="MEJ8280841.1"/>
    <property type="molecule type" value="Genomic_DNA"/>
</dbReference>
<comment type="caution">
    <text evidence="1">The sequence shown here is derived from an EMBL/GenBank/DDBJ whole genome shotgun (WGS) entry which is preliminary data.</text>
</comment>
<accession>A0ABU8TA56</accession>
<organism evidence="1 2">
    <name type="scientific">Pseudonocardia spirodelae</name>
    <dbReference type="NCBI Taxonomy" id="3133431"/>
    <lineage>
        <taxon>Bacteria</taxon>
        <taxon>Bacillati</taxon>
        <taxon>Actinomycetota</taxon>
        <taxon>Actinomycetes</taxon>
        <taxon>Pseudonocardiales</taxon>
        <taxon>Pseudonocardiaceae</taxon>
        <taxon>Pseudonocardia</taxon>
    </lineage>
</organism>
<name>A0ABU8TA56_9PSEU</name>
<keyword evidence="2" id="KW-1185">Reference proteome</keyword>
<gene>
    <name evidence="1" type="ORF">WJX68_18005</name>
</gene>
<dbReference type="Proteomes" id="UP001364211">
    <property type="component" value="Unassembled WGS sequence"/>
</dbReference>
<dbReference type="RefSeq" id="WP_340292443.1">
    <property type="nucleotide sequence ID" value="NZ_JBBJUP010000015.1"/>
</dbReference>